<dbReference type="AlphaFoldDB" id="A0A6G0XCP0"/>
<evidence type="ECO:0000313" key="2">
    <source>
        <dbReference type="Proteomes" id="UP000481153"/>
    </source>
</evidence>
<name>A0A6G0XCP0_9STRA</name>
<gene>
    <name evidence="1" type="ORF">Ae201684_005947</name>
</gene>
<dbReference type="EMBL" id="VJMJ01000079">
    <property type="protein sequence ID" value="KAF0737951.1"/>
    <property type="molecule type" value="Genomic_DNA"/>
</dbReference>
<reference evidence="1 2" key="1">
    <citation type="submission" date="2019-07" db="EMBL/GenBank/DDBJ databases">
        <title>Genomics analysis of Aphanomyces spp. identifies a new class of oomycete effector associated with host adaptation.</title>
        <authorList>
            <person name="Gaulin E."/>
        </authorList>
    </citation>
    <scope>NUCLEOTIDE SEQUENCE [LARGE SCALE GENOMIC DNA]</scope>
    <source>
        <strain evidence="1 2">ATCC 201684</strain>
    </source>
</reference>
<evidence type="ECO:0000313" key="1">
    <source>
        <dbReference type="EMBL" id="KAF0737951.1"/>
    </source>
</evidence>
<proteinExistence type="predicted"/>
<keyword evidence="2" id="KW-1185">Reference proteome</keyword>
<organism evidence="1 2">
    <name type="scientific">Aphanomyces euteiches</name>
    <dbReference type="NCBI Taxonomy" id="100861"/>
    <lineage>
        <taxon>Eukaryota</taxon>
        <taxon>Sar</taxon>
        <taxon>Stramenopiles</taxon>
        <taxon>Oomycota</taxon>
        <taxon>Saprolegniomycetes</taxon>
        <taxon>Saprolegniales</taxon>
        <taxon>Verrucalvaceae</taxon>
        <taxon>Aphanomyces</taxon>
    </lineage>
</organism>
<comment type="caution">
    <text evidence="1">The sequence shown here is derived from an EMBL/GenBank/DDBJ whole genome shotgun (WGS) entry which is preliminary data.</text>
</comment>
<accession>A0A6G0XCP0</accession>
<sequence>MFYPMKINLFLYFPIVNRGNASRSLESLSPPAASGFVRPLPARSTAITLKFSRTSSGERCLKSSCDPAPSWTRINVLRTSAVPF</sequence>
<protein>
    <submittedName>
        <fullName evidence="1">Uncharacterized protein</fullName>
    </submittedName>
</protein>
<dbReference type="Proteomes" id="UP000481153">
    <property type="component" value="Unassembled WGS sequence"/>
</dbReference>